<name>A0A8J6NVI5_9BACT</name>
<evidence type="ECO:0000256" key="8">
    <source>
        <dbReference type="ARBA" id="ARBA00023136"/>
    </source>
</evidence>
<dbReference type="Proteomes" id="UP000603434">
    <property type="component" value="Unassembled WGS sequence"/>
</dbReference>
<keyword evidence="13" id="KW-0282">Flagellum</keyword>
<dbReference type="PRINTS" id="PR00954">
    <property type="entry name" value="FLGMOTORFLIG"/>
</dbReference>
<evidence type="ECO:0000259" key="10">
    <source>
        <dbReference type="Pfam" id="PF01706"/>
    </source>
</evidence>
<evidence type="ECO:0000256" key="7">
    <source>
        <dbReference type="ARBA" id="ARBA00022779"/>
    </source>
</evidence>
<dbReference type="Pfam" id="PF01706">
    <property type="entry name" value="FliG_C"/>
    <property type="match status" value="1"/>
</dbReference>
<protein>
    <recommendedName>
        <fullName evidence="4">Flagellar motor switch protein FliG</fullName>
    </recommendedName>
</protein>
<dbReference type="InterPro" id="IPR023087">
    <property type="entry name" value="Flg_Motor_Flig_C"/>
</dbReference>
<organism evidence="13 14">
    <name type="scientific">Candidatus Desulfatibia profunda</name>
    <dbReference type="NCBI Taxonomy" id="2841695"/>
    <lineage>
        <taxon>Bacteria</taxon>
        <taxon>Pseudomonadati</taxon>
        <taxon>Thermodesulfobacteriota</taxon>
        <taxon>Desulfobacteria</taxon>
        <taxon>Desulfobacterales</taxon>
        <taxon>Desulfobacterales incertae sedis</taxon>
        <taxon>Candidatus Desulfatibia</taxon>
    </lineage>
</organism>
<dbReference type="PANTHER" id="PTHR30534">
    <property type="entry name" value="FLAGELLAR MOTOR SWITCH PROTEIN FLIG"/>
    <property type="match status" value="1"/>
</dbReference>
<dbReference type="SUPFAM" id="SSF48029">
    <property type="entry name" value="FliG"/>
    <property type="match status" value="2"/>
</dbReference>
<dbReference type="InterPro" id="IPR011002">
    <property type="entry name" value="FliG_a-hlx"/>
</dbReference>
<gene>
    <name evidence="13" type="primary">fliG</name>
    <name evidence="13" type="ORF">H8E23_08430</name>
</gene>
<evidence type="ECO:0000259" key="11">
    <source>
        <dbReference type="Pfam" id="PF14841"/>
    </source>
</evidence>
<dbReference type="PANTHER" id="PTHR30534:SF0">
    <property type="entry name" value="FLAGELLAR MOTOR SWITCH PROTEIN FLIG"/>
    <property type="match status" value="1"/>
</dbReference>
<evidence type="ECO:0000313" key="13">
    <source>
        <dbReference type="EMBL" id="MBC8361408.1"/>
    </source>
</evidence>
<dbReference type="Gene3D" id="1.10.220.30">
    <property type="match status" value="3"/>
</dbReference>
<dbReference type="GO" id="GO:0005886">
    <property type="term" value="C:plasma membrane"/>
    <property type="evidence" value="ECO:0007669"/>
    <property type="project" value="UniProtKB-SubCell"/>
</dbReference>
<evidence type="ECO:0000256" key="4">
    <source>
        <dbReference type="ARBA" id="ARBA00021870"/>
    </source>
</evidence>
<keyword evidence="6" id="KW-0145">Chemotaxis</keyword>
<evidence type="ECO:0000256" key="3">
    <source>
        <dbReference type="ARBA" id="ARBA00010299"/>
    </source>
</evidence>
<accession>A0A8J6NVI5</accession>
<dbReference type="PIRSF" id="PIRSF003161">
    <property type="entry name" value="FliG"/>
    <property type="match status" value="1"/>
</dbReference>
<keyword evidence="5" id="KW-1003">Cell membrane</keyword>
<dbReference type="InterPro" id="IPR000090">
    <property type="entry name" value="Flg_Motor_Flig"/>
</dbReference>
<sequence>MATTKLNLDKLTGPQKAAVIFLTMGEEFTARFFKALDEKSIKRLGKYMSEINYIPSEIAQKVMDEFLVNIGNDVNLVVSGQDFLKQVVNKTLDKDSAREVFKDIGDKSTTVPFSDLAFIASENLVSIIQGEHPQTIALVLSYLPHEKAAEILKSFSDELMADIALRLVQIGHVDLEVVSQLDEIIRKDLTKIGTATRKFDGIETLANILNEVDGKTEETVLGHIENEDSDLAAMIRQKMFVFEDLLQIENRYFRDILQNVDNQILSKALRTASEDMKKKIYNNLSERAAEMLKDDIEVMGPVKLSEVEAAQQEVIKTAKRLETEGRIVLSKGKEDVFV</sequence>
<keyword evidence="9" id="KW-0975">Bacterial flagellum</keyword>
<comment type="subcellular location">
    <subcellularLocation>
        <location evidence="1">Bacterial flagellum basal body</location>
    </subcellularLocation>
    <subcellularLocation>
        <location evidence="2">Cell membrane</location>
        <topology evidence="2">Peripheral membrane protein</topology>
        <orientation evidence="2">Cytoplasmic side</orientation>
    </subcellularLocation>
</comment>
<keyword evidence="8" id="KW-0472">Membrane</keyword>
<feature type="domain" description="Flagellar motor switch protein FliG middle" evidence="11">
    <location>
        <begin position="122"/>
        <end position="194"/>
    </location>
</feature>
<evidence type="ECO:0000256" key="2">
    <source>
        <dbReference type="ARBA" id="ARBA00004413"/>
    </source>
</evidence>
<dbReference type="InterPro" id="IPR028263">
    <property type="entry name" value="FliG_N"/>
</dbReference>
<dbReference type="GO" id="GO:0006935">
    <property type="term" value="P:chemotaxis"/>
    <property type="evidence" value="ECO:0007669"/>
    <property type="project" value="UniProtKB-KW"/>
</dbReference>
<dbReference type="GO" id="GO:0071973">
    <property type="term" value="P:bacterial-type flagellum-dependent cell motility"/>
    <property type="evidence" value="ECO:0007669"/>
    <property type="project" value="InterPro"/>
</dbReference>
<comment type="similarity">
    <text evidence="3">Belongs to the FliG family.</text>
</comment>
<evidence type="ECO:0000259" key="12">
    <source>
        <dbReference type="Pfam" id="PF14842"/>
    </source>
</evidence>
<dbReference type="Pfam" id="PF14841">
    <property type="entry name" value="FliG_M"/>
    <property type="match status" value="1"/>
</dbReference>
<evidence type="ECO:0000256" key="5">
    <source>
        <dbReference type="ARBA" id="ARBA00022475"/>
    </source>
</evidence>
<keyword evidence="13" id="KW-0969">Cilium</keyword>
<dbReference type="NCBIfam" id="TIGR00207">
    <property type="entry name" value="fliG"/>
    <property type="match status" value="1"/>
</dbReference>
<dbReference type="GO" id="GO:0003774">
    <property type="term" value="F:cytoskeletal motor activity"/>
    <property type="evidence" value="ECO:0007669"/>
    <property type="project" value="InterPro"/>
</dbReference>
<evidence type="ECO:0000256" key="9">
    <source>
        <dbReference type="ARBA" id="ARBA00023143"/>
    </source>
</evidence>
<keyword evidence="13" id="KW-0966">Cell projection</keyword>
<dbReference type="GO" id="GO:0009425">
    <property type="term" value="C:bacterial-type flagellum basal body"/>
    <property type="evidence" value="ECO:0007669"/>
    <property type="project" value="UniProtKB-SubCell"/>
</dbReference>
<dbReference type="EMBL" id="JACNJH010000134">
    <property type="protein sequence ID" value="MBC8361408.1"/>
    <property type="molecule type" value="Genomic_DNA"/>
</dbReference>
<dbReference type="Pfam" id="PF14842">
    <property type="entry name" value="FliG_N"/>
    <property type="match status" value="1"/>
</dbReference>
<evidence type="ECO:0000256" key="6">
    <source>
        <dbReference type="ARBA" id="ARBA00022500"/>
    </source>
</evidence>
<evidence type="ECO:0000256" key="1">
    <source>
        <dbReference type="ARBA" id="ARBA00004117"/>
    </source>
</evidence>
<feature type="domain" description="Flagellar motor switch protein FliG C-terminal" evidence="10">
    <location>
        <begin position="223"/>
        <end position="329"/>
    </location>
</feature>
<proteinExistence type="inferred from homology"/>
<comment type="caution">
    <text evidence="13">The sequence shown here is derived from an EMBL/GenBank/DDBJ whole genome shotgun (WGS) entry which is preliminary data.</text>
</comment>
<reference evidence="13 14" key="1">
    <citation type="submission" date="2020-08" db="EMBL/GenBank/DDBJ databases">
        <title>Bridging the membrane lipid divide: bacteria of the FCB group superphylum have the potential to synthesize archaeal ether lipids.</title>
        <authorList>
            <person name="Villanueva L."/>
            <person name="Von Meijenfeldt F.A.B."/>
            <person name="Westbye A.B."/>
            <person name="Yadav S."/>
            <person name="Hopmans E.C."/>
            <person name="Dutilh B.E."/>
            <person name="Sinninghe Damste J.S."/>
        </authorList>
    </citation>
    <scope>NUCLEOTIDE SEQUENCE [LARGE SCALE GENOMIC DNA]</scope>
    <source>
        <strain evidence="13">NIOZ-UU30</strain>
    </source>
</reference>
<dbReference type="InterPro" id="IPR032779">
    <property type="entry name" value="FliG_M"/>
</dbReference>
<feature type="domain" description="Flagellar motor switch protein FliG N-terminal" evidence="12">
    <location>
        <begin position="10"/>
        <end position="113"/>
    </location>
</feature>
<evidence type="ECO:0000313" key="14">
    <source>
        <dbReference type="Proteomes" id="UP000603434"/>
    </source>
</evidence>
<dbReference type="AlphaFoldDB" id="A0A8J6NVI5"/>
<keyword evidence="7" id="KW-0283">Flagellar rotation</keyword>